<evidence type="ECO:0000256" key="1">
    <source>
        <dbReference type="SAM" id="Phobius"/>
    </source>
</evidence>
<organism evidence="2 3">
    <name type="scientific">Novosphingobium aerophilum</name>
    <dbReference type="NCBI Taxonomy" id="2839843"/>
    <lineage>
        <taxon>Bacteria</taxon>
        <taxon>Pseudomonadati</taxon>
        <taxon>Pseudomonadota</taxon>
        <taxon>Alphaproteobacteria</taxon>
        <taxon>Sphingomonadales</taxon>
        <taxon>Sphingomonadaceae</taxon>
        <taxon>Novosphingobium</taxon>
    </lineage>
</organism>
<keyword evidence="1" id="KW-0472">Membrane</keyword>
<accession>A0A7X1F7W2</accession>
<proteinExistence type="predicted"/>
<keyword evidence="3" id="KW-1185">Reference proteome</keyword>
<sequence length="91" mass="9835">MAIDYQAMLYAALALGSGLPMLLRPRGHWRRAQGAWERRRAELDAGAAERFFEEGRSLQAYPPPASPRRTQLLGAGLTLGGLVLAGLAVFG</sequence>
<dbReference type="AlphaFoldDB" id="A0A7X1F7W2"/>
<protein>
    <submittedName>
        <fullName evidence="2">Uncharacterized protein</fullName>
    </submittedName>
</protein>
<comment type="caution">
    <text evidence="2">The sequence shown here is derived from an EMBL/GenBank/DDBJ whole genome shotgun (WGS) entry which is preliminary data.</text>
</comment>
<dbReference type="EMBL" id="JACLAU010000012">
    <property type="protein sequence ID" value="MBC2651991.1"/>
    <property type="molecule type" value="Genomic_DNA"/>
</dbReference>
<dbReference type="RefSeq" id="WP_185683409.1">
    <property type="nucleotide sequence ID" value="NZ_JACLAU010000012.1"/>
</dbReference>
<evidence type="ECO:0000313" key="3">
    <source>
        <dbReference type="Proteomes" id="UP000520156"/>
    </source>
</evidence>
<evidence type="ECO:0000313" key="2">
    <source>
        <dbReference type="EMBL" id="MBC2651991.1"/>
    </source>
</evidence>
<reference evidence="2 3" key="1">
    <citation type="submission" date="2020-08" db="EMBL/GenBank/DDBJ databases">
        <title>The genome sequence of Novosphingobium flavum 4Y4.</title>
        <authorList>
            <person name="Liu Y."/>
        </authorList>
    </citation>
    <scope>NUCLEOTIDE SEQUENCE [LARGE SCALE GENOMIC DNA]</scope>
    <source>
        <strain evidence="2 3">4Y4</strain>
    </source>
</reference>
<keyword evidence="1" id="KW-1133">Transmembrane helix</keyword>
<name>A0A7X1F7W2_9SPHN</name>
<keyword evidence="1" id="KW-0812">Transmembrane</keyword>
<feature type="transmembrane region" description="Helical" evidence="1">
    <location>
        <begin position="72"/>
        <end position="90"/>
    </location>
</feature>
<dbReference type="Proteomes" id="UP000520156">
    <property type="component" value="Unassembled WGS sequence"/>
</dbReference>
<gene>
    <name evidence="2" type="ORF">H7F49_09770</name>
</gene>